<proteinExistence type="predicted"/>
<dbReference type="Proteomes" id="UP001445076">
    <property type="component" value="Unassembled WGS sequence"/>
</dbReference>
<accession>A0AAW0X5E2</accession>
<feature type="non-terminal residue" evidence="2">
    <location>
        <position position="1"/>
    </location>
</feature>
<evidence type="ECO:0000313" key="3">
    <source>
        <dbReference type="Proteomes" id="UP001445076"/>
    </source>
</evidence>
<feature type="compositionally biased region" description="Basic and acidic residues" evidence="1">
    <location>
        <begin position="45"/>
        <end position="58"/>
    </location>
</feature>
<protein>
    <submittedName>
        <fullName evidence="2">Uncharacterized protein</fullName>
    </submittedName>
</protein>
<evidence type="ECO:0000256" key="1">
    <source>
        <dbReference type="SAM" id="MobiDB-lite"/>
    </source>
</evidence>
<feature type="region of interest" description="Disordered" evidence="1">
    <location>
        <begin position="1"/>
        <end position="83"/>
    </location>
</feature>
<sequence>RVGPHPLPPVRHARVESTSSSSSSSSETSPLTPPRPLHPPSAFSDSRELSEAECDRELSLAQAGRAAGDGATAGRSGAPGDVENLTTELTVLLQRYKQEHQMGHGVQQEHQMGHGVHQEQKLHRGSQKNPYSINV</sequence>
<gene>
    <name evidence="2" type="ORF">OTU49_003408</name>
</gene>
<feature type="compositionally biased region" description="Low complexity" evidence="1">
    <location>
        <begin position="61"/>
        <end position="83"/>
    </location>
</feature>
<name>A0AAW0X5E2_CHEQU</name>
<feature type="compositionally biased region" description="Low complexity" evidence="1">
    <location>
        <begin position="16"/>
        <end position="30"/>
    </location>
</feature>
<organism evidence="2 3">
    <name type="scientific">Cherax quadricarinatus</name>
    <name type="common">Australian red claw crayfish</name>
    <dbReference type="NCBI Taxonomy" id="27406"/>
    <lineage>
        <taxon>Eukaryota</taxon>
        <taxon>Metazoa</taxon>
        <taxon>Ecdysozoa</taxon>
        <taxon>Arthropoda</taxon>
        <taxon>Crustacea</taxon>
        <taxon>Multicrustacea</taxon>
        <taxon>Malacostraca</taxon>
        <taxon>Eumalacostraca</taxon>
        <taxon>Eucarida</taxon>
        <taxon>Decapoda</taxon>
        <taxon>Pleocyemata</taxon>
        <taxon>Astacidea</taxon>
        <taxon>Parastacoidea</taxon>
        <taxon>Parastacidae</taxon>
        <taxon>Cherax</taxon>
    </lineage>
</organism>
<dbReference type="AlphaFoldDB" id="A0AAW0X5E2"/>
<dbReference type="EMBL" id="JARKIK010000036">
    <property type="protein sequence ID" value="KAK8739571.1"/>
    <property type="molecule type" value="Genomic_DNA"/>
</dbReference>
<comment type="caution">
    <text evidence="2">The sequence shown here is derived from an EMBL/GenBank/DDBJ whole genome shotgun (WGS) entry which is preliminary data.</text>
</comment>
<feature type="region of interest" description="Disordered" evidence="1">
    <location>
        <begin position="100"/>
        <end position="135"/>
    </location>
</feature>
<evidence type="ECO:0000313" key="2">
    <source>
        <dbReference type="EMBL" id="KAK8739571.1"/>
    </source>
</evidence>
<keyword evidence="3" id="KW-1185">Reference proteome</keyword>
<reference evidence="2 3" key="1">
    <citation type="journal article" date="2024" name="BMC Genomics">
        <title>Genome assembly of redclaw crayfish (Cherax quadricarinatus) provides insights into its immune adaptation and hypoxia tolerance.</title>
        <authorList>
            <person name="Liu Z."/>
            <person name="Zheng J."/>
            <person name="Li H."/>
            <person name="Fang K."/>
            <person name="Wang S."/>
            <person name="He J."/>
            <person name="Zhou D."/>
            <person name="Weng S."/>
            <person name="Chi M."/>
            <person name="Gu Z."/>
            <person name="He J."/>
            <person name="Li F."/>
            <person name="Wang M."/>
        </authorList>
    </citation>
    <scope>NUCLEOTIDE SEQUENCE [LARGE SCALE GENOMIC DNA]</scope>
    <source>
        <strain evidence="2">ZL_2023a</strain>
    </source>
</reference>